<keyword evidence="4" id="KW-1185">Reference proteome</keyword>
<feature type="region of interest" description="Disordered" evidence="1">
    <location>
        <begin position="1"/>
        <end position="81"/>
    </location>
</feature>
<dbReference type="EMBL" id="GL385402">
    <property type="protein sequence ID" value="EJT70053.1"/>
    <property type="molecule type" value="Genomic_DNA"/>
</dbReference>
<reference evidence="3" key="5">
    <citation type="submission" date="2018-04" db="UniProtKB">
        <authorList>
            <consortium name="EnsemblFungi"/>
        </authorList>
    </citation>
    <scope>IDENTIFICATION</scope>
    <source>
        <strain evidence="3">R3-111a-1</strain>
    </source>
</reference>
<dbReference type="EnsemblFungi" id="EJT70053">
    <property type="protein sequence ID" value="EJT70053"/>
    <property type="gene ID" value="GGTG_12228"/>
</dbReference>
<accession>J3PFF2</accession>
<reference evidence="2" key="3">
    <citation type="submission" date="2010-09" db="EMBL/GenBank/DDBJ databases">
        <title>Annotation of Gaeumannomyces graminis var. tritici R3-111a-1.</title>
        <authorList>
            <consortium name="The Broad Institute Genome Sequencing Platform"/>
            <person name="Ma L.-J."/>
            <person name="Dead R."/>
            <person name="Young S.K."/>
            <person name="Zeng Q."/>
            <person name="Gargeya S."/>
            <person name="Fitzgerald M."/>
            <person name="Haas B."/>
            <person name="Abouelleil A."/>
            <person name="Alvarado L."/>
            <person name="Arachchi H.M."/>
            <person name="Berlin A."/>
            <person name="Brown A."/>
            <person name="Chapman S.B."/>
            <person name="Chen Z."/>
            <person name="Dunbar C."/>
            <person name="Freedman E."/>
            <person name="Gearin G."/>
            <person name="Gellesch M."/>
            <person name="Goldberg J."/>
            <person name="Griggs A."/>
            <person name="Gujja S."/>
            <person name="Heiman D."/>
            <person name="Howarth C."/>
            <person name="Larson L."/>
            <person name="Lui A."/>
            <person name="MacDonald P.J.P."/>
            <person name="Mehta T."/>
            <person name="Montmayeur A."/>
            <person name="Murphy C."/>
            <person name="Neiman D."/>
            <person name="Pearson M."/>
            <person name="Priest M."/>
            <person name="Roberts A."/>
            <person name="Saif S."/>
            <person name="Shea T."/>
            <person name="Shenoy N."/>
            <person name="Sisk P."/>
            <person name="Stolte C."/>
            <person name="Sykes S."/>
            <person name="Yandava C."/>
            <person name="Wortman J."/>
            <person name="Nusbaum C."/>
            <person name="Birren B."/>
        </authorList>
    </citation>
    <scope>NUCLEOTIDE SEQUENCE</scope>
    <source>
        <strain evidence="2">R3-111a-1</strain>
    </source>
</reference>
<dbReference type="RefSeq" id="XP_009228388.1">
    <property type="nucleotide sequence ID" value="XM_009230124.1"/>
</dbReference>
<organism evidence="2">
    <name type="scientific">Gaeumannomyces tritici (strain R3-111a-1)</name>
    <name type="common">Wheat and barley take-all root rot fungus</name>
    <name type="synonym">Gaeumannomyces graminis var. tritici</name>
    <dbReference type="NCBI Taxonomy" id="644352"/>
    <lineage>
        <taxon>Eukaryota</taxon>
        <taxon>Fungi</taxon>
        <taxon>Dikarya</taxon>
        <taxon>Ascomycota</taxon>
        <taxon>Pezizomycotina</taxon>
        <taxon>Sordariomycetes</taxon>
        <taxon>Sordariomycetidae</taxon>
        <taxon>Magnaporthales</taxon>
        <taxon>Magnaporthaceae</taxon>
        <taxon>Gaeumannomyces</taxon>
    </lineage>
</organism>
<dbReference type="Proteomes" id="UP000006039">
    <property type="component" value="Unassembled WGS sequence"/>
</dbReference>
<evidence type="ECO:0000313" key="4">
    <source>
        <dbReference type="Proteomes" id="UP000006039"/>
    </source>
</evidence>
<dbReference type="HOGENOM" id="CLU_501562_0_0_1"/>
<feature type="compositionally biased region" description="Low complexity" evidence="1">
    <location>
        <begin position="344"/>
        <end position="359"/>
    </location>
</feature>
<gene>
    <name evidence="3" type="primary">20352686</name>
    <name evidence="2" type="ORF">GGTG_12228</name>
</gene>
<dbReference type="VEuPathDB" id="FungiDB:GGTG_12228"/>
<reference evidence="3" key="4">
    <citation type="journal article" date="2015" name="G3 (Bethesda)">
        <title>Genome sequences of three phytopathogenic species of the Magnaporthaceae family of fungi.</title>
        <authorList>
            <person name="Okagaki L.H."/>
            <person name="Nunes C.C."/>
            <person name="Sailsbery J."/>
            <person name="Clay B."/>
            <person name="Brown D."/>
            <person name="John T."/>
            <person name="Oh Y."/>
            <person name="Young N."/>
            <person name="Fitzgerald M."/>
            <person name="Haas B.J."/>
            <person name="Zeng Q."/>
            <person name="Young S."/>
            <person name="Adiconis X."/>
            <person name="Fan L."/>
            <person name="Levin J.Z."/>
            <person name="Mitchell T.K."/>
            <person name="Okubara P.A."/>
            <person name="Farman M.L."/>
            <person name="Kohn L.M."/>
            <person name="Birren B."/>
            <person name="Ma L.-J."/>
            <person name="Dean R.A."/>
        </authorList>
    </citation>
    <scope>NUCLEOTIDE SEQUENCE</scope>
    <source>
        <strain evidence="3">R3-111a-1</strain>
    </source>
</reference>
<feature type="compositionally biased region" description="Basic residues" evidence="1">
    <location>
        <begin position="25"/>
        <end position="35"/>
    </location>
</feature>
<feature type="region of interest" description="Disordered" evidence="1">
    <location>
        <begin position="331"/>
        <end position="385"/>
    </location>
</feature>
<proteinExistence type="predicted"/>
<sequence length="543" mass="60480">MDPQLGPMGQRQPSLRQQFAPVARRPLRRRRRRVPRPAARARGDDGGSGRRPHGAPAAVGARHARPLSVHDGLPHPAPLRPAPGSLLHLPLRAARLRGGRVQHLRDRVRHPPRLDLLLHPVHPRRGPPHLAPAAGAAANVIRFKLVRPQYIISASHIHRTFRHVRTRGWTGSPVSSLAASTTWSQWSGGPGEDDPYYFDSSRTWRKLVVEPVVKRSTGHVLVHIAQHCWTWNGANNDETPGPFPAIDPDSCWGDKADPDDEFDLWNFLPASPERAFQGPRLPWWANELLEPCVHMLQRDEIGHLRQRLCKKPWGPPRRQVLRAIEAFMAEREREQPPSPPPSSSLPSSSSSSSSSSSLSVFDNWEPGTDGGSPRRAAPTTRARHVRSVCPECPTEVLLTEIVYGADSGDLAEGAEVMLDSWQDFSCRLPADPPGRHGRVPTRCVYRCWPVRHMPPVPVPLQPLDRGSDNDDDEDDDDDEVEGGYDLDSDASSVRSGQHYWSSERKSVFRTRGGIGAAINLITEAPQALLTWRDPEFMADYNDP</sequence>
<dbReference type="AlphaFoldDB" id="J3PFF2"/>
<reference evidence="2" key="2">
    <citation type="submission" date="2010-07" db="EMBL/GenBank/DDBJ databases">
        <authorList>
            <consortium name="The Broad Institute Genome Sequencing Platform"/>
            <consortium name="Broad Institute Genome Sequencing Center for Infectious Disease"/>
            <person name="Ma L.-J."/>
            <person name="Dead R."/>
            <person name="Young S."/>
            <person name="Zeng Q."/>
            <person name="Koehrsen M."/>
            <person name="Alvarado L."/>
            <person name="Berlin A."/>
            <person name="Chapman S.B."/>
            <person name="Chen Z."/>
            <person name="Freedman E."/>
            <person name="Gellesch M."/>
            <person name="Goldberg J."/>
            <person name="Griggs A."/>
            <person name="Gujja S."/>
            <person name="Heilman E.R."/>
            <person name="Heiman D."/>
            <person name="Hepburn T."/>
            <person name="Howarth C."/>
            <person name="Jen D."/>
            <person name="Larson L."/>
            <person name="Mehta T."/>
            <person name="Neiman D."/>
            <person name="Pearson M."/>
            <person name="Roberts A."/>
            <person name="Saif S."/>
            <person name="Shea T."/>
            <person name="Shenoy N."/>
            <person name="Sisk P."/>
            <person name="Stolte C."/>
            <person name="Sykes S."/>
            <person name="Walk T."/>
            <person name="White J."/>
            <person name="Yandava C."/>
            <person name="Haas B."/>
            <person name="Nusbaum C."/>
            <person name="Birren B."/>
        </authorList>
    </citation>
    <scope>NUCLEOTIDE SEQUENCE</scope>
    <source>
        <strain evidence="2">R3-111a-1</strain>
    </source>
</reference>
<protein>
    <submittedName>
        <fullName evidence="2 3">Uncharacterized protein</fullName>
    </submittedName>
</protein>
<name>J3PFF2_GAET3</name>
<feature type="region of interest" description="Disordered" evidence="1">
    <location>
        <begin position="456"/>
        <end position="497"/>
    </location>
</feature>
<feature type="compositionally biased region" description="Acidic residues" evidence="1">
    <location>
        <begin position="469"/>
        <end position="488"/>
    </location>
</feature>
<reference evidence="4" key="1">
    <citation type="submission" date="2010-07" db="EMBL/GenBank/DDBJ databases">
        <title>The genome sequence of Gaeumannomyces graminis var. tritici strain R3-111a-1.</title>
        <authorList>
            <consortium name="The Broad Institute Genome Sequencing Platform"/>
            <person name="Ma L.-J."/>
            <person name="Dead R."/>
            <person name="Young S."/>
            <person name="Zeng Q."/>
            <person name="Koehrsen M."/>
            <person name="Alvarado L."/>
            <person name="Berlin A."/>
            <person name="Chapman S.B."/>
            <person name="Chen Z."/>
            <person name="Freedman E."/>
            <person name="Gellesch M."/>
            <person name="Goldberg J."/>
            <person name="Griggs A."/>
            <person name="Gujja S."/>
            <person name="Heilman E.R."/>
            <person name="Heiman D."/>
            <person name="Hepburn T."/>
            <person name="Howarth C."/>
            <person name="Jen D."/>
            <person name="Larson L."/>
            <person name="Mehta T."/>
            <person name="Neiman D."/>
            <person name="Pearson M."/>
            <person name="Roberts A."/>
            <person name="Saif S."/>
            <person name="Shea T."/>
            <person name="Shenoy N."/>
            <person name="Sisk P."/>
            <person name="Stolte C."/>
            <person name="Sykes S."/>
            <person name="Walk T."/>
            <person name="White J."/>
            <person name="Yandava C."/>
            <person name="Haas B."/>
            <person name="Nusbaum C."/>
            <person name="Birren B."/>
        </authorList>
    </citation>
    <scope>NUCLEOTIDE SEQUENCE [LARGE SCALE GENOMIC DNA]</scope>
    <source>
        <strain evidence="4">R3-111a-1</strain>
    </source>
</reference>
<dbReference type="GeneID" id="20352686"/>
<evidence type="ECO:0000313" key="3">
    <source>
        <dbReference type="EnsemblFungi" id="EJT70053"/>
    </source>
</evidence>
<evidence type="ECO:0000256" key="1">
    <source>
        <dbReference type="SAM" id="MobiDB-lite"/>
    </source>
</evidence>
<evidence type="ECO:0000313" key="2">
    <source>
        <dbReference type="EMBL" id="EJT70053.1"/>
    </source>
</evidence>